<evidence type="ECO:0000313" key="3">
    <source>
        <dbReference type="Proteomes" id="UP000007015"/>
    </source>
</evidence>
<sequence length="121" mass="13309">MQSSPPRAKRRRREVKDDEDAPSAASDADADRVLSALPAHEVVRTSVLSRHWRDVWRSAPVVRAPPGGVLDLDAADLPRVPPRHRQRAAHQPRAPARRATQRPRAPPPPPLLPRTDAAGTT</sequence>
<evidence type="ECO:0008006" key="4">
    <source>
        <dbReference type="Google" id="ProtNLM"/>
    </source>
</evidence>
<protein>
    <recommendedName>
        <fullName evidence="4">F-box domain-containing protein</fullName>
    </recommendedName>
</protein>
<dbReference type="PANTHER" id="PTHR34223:SF64">
    <property type="entry name" value="OS11G0201299 PROTEIN"/>
    <property type="match status" value="1"/>
</dbReference>
<feature type="region of interest" description="Disordered" evidence="1">
    <location>
        <begin position="62"/>
        <end position="121"/>
    </location>
</feature>
<gene>
    <name evidence="2" type="ORF">OsI_01463</name>
</gene>
<evidence type="ECO:0000256" key="1">
    <source>
        <dbReference type="SAM" id="MobiDB-lite"/>
    </source>
</evidence>
<dbReference type="Gramene" id="BGIOSGA003301-TA">
    <property type="protein sequence ID" value="BGIOSGA003301-PA"/>
    <property type="gene ID" value="BGIOSGA003301"/>
</dbReference>
<dbReference type="HOGENOM" id="CLU_2041894_0_0_1"/>
<dbReference type="AlphaFoldDB" id="B8ACN8"/>
<evidence type="ECO:0000313" key="2">
    <source>
        <dbReference type="EMBL" id="EEC70442.1"/>
    </source>
</evidence>
<proteinExistence type="predicted"/>
<feature type="compositionally biased region" description="Basic residues" evidence="1">
    <location>
        <begin position="81"/>
        <end position="101"/>
    </location>
</feature>
<organism evidence="2 3">
    <name type="scientific">Oryza sativa subsp. indica</name>
    <name type="common">Rice</name>
    <dbReference type="NCBI Taxonomy" id="39946"/>
    <lineage>
        <taxon>Eukaryota</taxon>
        <taxon>Viridiplantae</taxon>
        <taxon>Streptophyta</taxon>
        <taxon>Embryophyta</taxon>
        <taxon>Tracheophyta</taxon>
        <taxon>Spermatophyta</taxon>
        <taxon>Magnoliopsida</taxon>
        <taxon>Liliopsida</taxon>
        <taxon>Poales</taxon>
        <taxon>Poaceae</taxon>
        <taxon>BOP clade</taxon>
        <taxon>Oryzoideae</taxon>
        <taxon>Oryzeae</taxon>
        <taxon>Oryzinae</taxon>
        <taxon>Oryza</taxon>
        <taxon>Oryza sativa</taxon>
    </lineage>
</organism>
<keyword evidence="3" id="KW-1185">Reference proteome</keyword>
<reference evidence="2 3" key="1">
    <citation type="journal article" date="2005" name="PLoS Biol.">
        <title>The genomes of Oryza sativa: a history of duplications.</title>
        <authorList>
            <person name="Yu J."/>
            <person name="Wang J."/>
            <person name="Lin W."/>
            <person name="Li S."/>
            <person name="Li H."/>
            <person name="Zhou J."/>
            <person name="Ni P."/>
            <person name="Dong W."/>
            <person name="Hu S."/>
            <person name="Zeng C."/>
            <person name="Zhang J."/>
            <person name="Zhang Y."/>
            <person name="Li R."/>
            <person name="Xu Z."/>
            <person name="Li S."/>
            <person name="Li X."/>
            <person name="Zheng H."/>
            <person name="Cong L."/>
            <person name="Lin L."/>
            <person name="Yin J."/>
            <person name="Geng J."/>
            <person name="Li G."/>
            <person name="Shi J."/>
            <person name="Liu J."/>
            <person name="Lv H."/>
            <person name="Li J."/>
            <person name="Wang J."/>
            <person name="Deng Y."/>
            <person name="Ran L."/>
            <person name="Shi X."/>
            <person name="Wang X."/>
            <person name="Wu Q."/>
            <person name="Li C."/>
            <person name="Ren X."/>
            <person name="Wang J."/>
            <person name="Wang X."/>
            <person name="Li D."/>
            <person name="Liu D."/>
            <person name="Zhang X."/>
            <person name="Ji Z."/>
            <person name="Zhao W."/>
            <person name="Sun Y."/>
            <person name="Zhang Z."/>
            <person name="Bao J."/>
            <person name="Han Y."/>
            <person name="Dong L."/>
            <person name="Ji J."/>
            <person name="Chen P."/>
            <person name="Wu S."/>
            <person name="Liu J."/>
            <person name="Xiao Y."/>
            <person name="Bu D."/>
            <person name="Tan J."/>
            <person name="Yang L."/>
            <person name="Ye C."/>
            <person name="Zhang J."/>
            <person name="Xu J."/>
            <person name="Zhou Y."/>
            <person name="Yu Y."/>
            <person name="Zhang B."/>
            <person name="Zhuang S."/>
            <person name="Wei H."/>
            <person name="Liu B."/>
            <person name="Lei M."/>
            <person name="Yu H."/>
            <person name="Li Y."/>
            <person name="Xu H."/>
            <person name="Wei S."/>
            <person name="He X."/>
            <person name="Fang L."/>
            <person name="Zhang Z."/>
            <person name="Zhang Y."/>
            <person name="Huang X."/>
            <person name="Su Z."/>
            <person name="Tong W."/>
            <person name="Li J."/>
            <person name="Tong Z."/>
            <person name="Li S."/>
            <person name="Ye J."/>
            <person name="Wang L."/>
            <person name="Fang L."/>
            <person name="Lei T."/>
            <person name="Chen C."/>
            <person name="Chen H."/>
            <person name="Xu Z."/>
            <person name="Li H."/>
            <person name="Huang H."/>
            <person name="Zhang F."/>
            <person name="Xu H."/>
            <person name="Li N."/>
            <person name="Zhao C."/>
            <person name="Li S."/>
            <person name="Dong L."/>
            <person name="Huang Y."/>
            <person name="Li L."/>
            <person name="Xi Y."/>
            <person name="Qi Q."/>
            <person name="Li W."/>
            <person name="Zhang B."/>
            <person name="Hu W."/>
            <person name="Zhang Y."/>
            <person name="Tian X."/>
            <person name="Jiao Y."/>
            <person name="Liang X."/>
            <person name="Jin J."/>
            <person name="Gao L."/>
            <person name="Zheng W."/>
            <person name="Hao B."/>
            <person name="Liu S."/>
            <person name="Wang W."/>
            <person name="Yuan L."/>
            <person name="Cao M."/>
            <person name="McDermott J."/>
            <person name="Samudrala R."/>
            <person name="Wang J."/>
            <person name="Wong G.K."/>
            <person name="Yang H."/>
        </authorList>
    </citation>
    <scope>NUCLEOTIDE SEQUENCE [LARGE SCALE GENOMIC DNA]</scope>
    <source>
        <strain evidence="3">cv. 93-11</strain>
    </source>
</reference>
<dbReference type="STRING" id="39946.B8ACN8"/>
<accession>B8ACN8</accession>
<dbReference type="InterPro" id="IPR053197">
    <property type="entry name" value="F-box_SCFL_complex_component"/>
</dbReference>
<name>B8ACN8_ORYSI</name>
<dbReference type="SUPFAM" id="SSF81383">
    <property type="entry name" value="F-box domain"/>
    <property type="match status" value="1"/>
</dbReference>
<dbReference type="Proteomes" id="UP000007015">
    <property type="component" value="Chromosome 1"/>
</dbReference>
<dbReference type="InterPro" id="IPR036047">
    <property type="entry name" value="F-box-like_dom_sf"/>
</dbReference>
<feature type="region of interest" description="Disordered" evidence="1">
    <location>
        <begin position="1"/>
        <end position="32"/>
    </location>
</feature>
<dbReference type="PANTHER" id="PTHR34223">
    <property type="entry name" value="OS11G0201299 PROTEIN"/>
    <property type="match status" value="1"/>
</dbReference>
<dbReference type="EMBL" id="CM000126">
    <property type="protein sequence ID" value="EEC70442.1"/>
    <property type="molecule type" value="Genomic_DNA"/>
</dbReference>